<dbReference type="PANTHER" id="PTHR33116:SF79">
    <property type="entry name" value="REVERSE TRANSCRIPTASE DOMAIN, ZINC FINGER, CCHC-TYPE-RELATED"/>
    <property type="match status" value="1"/>
</dbReference>
<dbReference type="EMBL" id="BQNB010009748">
    <property type="protein sequence ID" value="GJS67860.1"/>
    <property type="molecule type" value="Genomic_DNA"/>
</dbReference>
<keyword evidence="3" id="KW-1185">Reference proteome</keyword>
<proteinExistence type="predicted"/>
<keyword evidence="2" id="KW-0548">Nucleotidyltransferase</keyword>
<dbReference type="GO" id="GO:0003964">
    <property type="term" value="F:RNA-directed DNA polymerase activity"/>
    <property type="evidence" value="ECO:0007669"/>
    <property type="project" value="UniProtKB-KW"/>
</dbReference>
<dbReference type="Pfam" id="PF00078">
    <property type="entry name" value="RVT_1"/>
    <property type="match status" value="1"/>
</dbReference>
<dbReference type="InterPro" id="IPR000477">
    <property type="entry name" value="RT_dom"/>
</dbReference>
<feature type="domain" description="Reverse transcriptase" evidence="1">
    <location>
        <begin position="43"/>
        <end position="122"/>
    </location>
</feature>
<dbReference type="Proteomes" id="UP001151760">
    <property type="component" value="Unassembled WGS sequence"/>
</dbReference>
<protein>
    <submittedName>
        <fullName evidence="2">RNA-directed DNA polymerase, eukaryota, reverse transcriptase zinc-binding domain protein</fullName>
    </submittedName>
</protein>
<dbReference type="PANTHER" id="PTHR33116">
    <property type="entry name" value="REVERSE TRANSCRIPTASE ZINC-BINDING DOMAIN-CONTAINING PROTEIN-RELATED-RELATED"/>
    <property type="match status" value="1"/>
</dbReference>
<keyword evidence="2" id="KW-0808">Transferase</keyword>
<organism evidence="2 3">
    <name type="scientific">Tanacetum coccineum</name>
    <dbReference type="NCBI Taxonomy" id="301880"/>
    <lineage>
        <taxon>Eukaryota</taxon>
        <taxon>Viridiplantae</taxon>
        <taxon>Streptophyta</taxon>
        <taxon>Embryophyta</taxon>
        <taxon>Tracheophyta</taxon>
        <taxon>Spermatophyta</taxon>
        <taxon>Magnoliopsida</taxon>
        <taxon>eudicotyledons</taxon>
        <taxon>Gunneridae</taxon>
        <taxon>Pentapetalae</taxon>
        <taxon>asterids</taxon>
        <taxon>campanulids</taxon>
        <taxon>Asterales</taxon>
        <taxon>Asteraceae</taxon>
        <taxon>Asteroideae</taxon>
        <taxon>Anthemideae</taxon>
        <taxon>Anthemidinae</taxon>
        <taxon>Tanacetum</taxon>
    </lineage>
</organism>
<accession>A0ABQ4XR40</accession>
<gene>
    <name evidence="2" type="ORF">Tco_0682425</name>
</gene>
<reference evidence="2" key="1">
    <citation type="journal article" date="2022" name="Int. J. Mol. Sci.">
        <title>Draft Genome of Tanacetum Coccineum: Genomic Comparison of Closely Related Tanacetum-Family Plants.</title>
        <authorList>
            <person name="Yamashiro T."/>
            <person name="Shiraishi A."/>
            <person name="Nakayama K."/>
            <person name="Satake H."/>
        </authorList>
    </citation>
    <scope>NUCLEOTIDE SEQUENCE</scope>
</reference>
<comment type="caution">
    <text evidence="2">The sequence shown here is derived from an EMBL/GenBank/DDBJ whole genome shotgun (WGS) entry which is preliminary data.</text>
</comment>
<sequence length="391" mass="43687">METNVHRPLLESQLFRKLSNSDATFLEYGFSLEEVRAAVWDLISKLLASRLAKVIDSIIGPNQSAYIKGRQILDGCLVANEIIRRAKLEDQRLLLFKVDFEKAFDSVNWNFLLDIMRQMSFLWNMALGKETPLSPFLFLIVAEALQVTILNACDKGIFKGLKVNLDKSRIFGVGVPVNEVISVASSLGCAHGALPFTYLGVLVGGQMRLSGGWQGIIDRFRDRLSSWKAKSLGERSSGQQDLDWRVGLAYSSYGRAQDDLVALSSLLNAAVFSNNGCNKWYWSYDASGCFKASLYRLATRPNLIAQGVALPSSNFPLCDSEVEDIRHILVKCPNIEHGEGRIGVFTERSCLGLRCLRLWAKRLTMLGCIIPHSIRADNCPPMYQGRKLQLE</sequence>
<evidence type="ECO:0000313" key="2">
    <source>
        <dbReference type="EMBL" id="GJS67860.1"/>
    </source>
</evidence>
<evidence type="ECO:0000313" key="3">
    <source>
        <dbReference type="Proteomes" id="UP001151760"/>
    </source>
</evidence>
<dbReference type="CDD" id="cd01650">
    <property type="entry name" value="RT_nLTR_like"/>
    <property type="match status" value="1"/>
</dbReference>
<keyword evidence="2" id="KW-0695">RNA-directed DNA polymerase</keyword>
<reference evidence="2" key="2">
    <citation type="submission" date="2022-01" db="EMBL/GenBank/DDBJ databases">
        <authorList>
            <person name="Yamashiro T."/>
            <person name="Shiraishi A."/>
            <person name="Satake H."/>
            <person name="Nakayama K."/>
        </authorList>
    </citation>
    <scope>NUCLEOTIDE SEQUENCE</scope>
</reference>
<evidence type="ECO:0000259" key="1">
    <source>
        <dbReference type="Pfam" id="PF00078"/>
    </source>
</evidence>
<name>A0ABQ4XR40_9ASTR</name>